<keyword evidence="4" id="KW-1185">Reference proteome</keyword>
<dbReference type="GO" id="GO:0016020">
    <property type="term" value="C:membrane"/>
    <property type="evidence" value="ECO:0007669"/>
    <property type="project" value="UniProtKB-UniRule"/>
</dbReference>
<dbReference type="InterPro" id="IPR006665">
    <property type="entry name" value="OmpA-like"/>
</dbReference>
<reference evidence="3" key="1">
    <citation type="submission" date="2021-01" db="EMBL/GenBank/DDBJ databases">
        <title>Whole genome shotgun sequence of Actinoplanes ferrugineus NBRC 15555.</title>
        <authorList>
            <person name="Komaki H."/>
            <person name="Tamura T."/>
        </authorList>
    </citation>
    <scope>NUCLEOTIDE SEQUENCE</scope>
    <source>
        <strain evidence="3">NBRC 15555</strain>
    </source>
</reference>
<proteinExistence type="predicted"/>
<dbReference type="RefSeq" id="WP_203819874.1">
    <property type="nucleotide sequence ID" value="NZ_BAAABP010000027.1"/>
</dbReference>
<accession>A0A919MI89</accession>
<keyword evidence="1" id="KW-0472">Membrane</keyword>
<evidence type="ECO:0000256" key="1">
    <source>
        <dbReference type="PROSITE-ProRule" id="PRU00473"/>
    </source>
</evidence>
<name>A0A919MI89_9ACTN</name>
<dbReference type="PROSITE" id="PS51257">
    <property type="entry name" value="PROKAR_LIPOPROTEIN"/>
    <property type="match status" value="1"/>
</dbReference>
<dbReference type="Pfam" id="PF00691">
    <property type="entry name" value="OmpA"/>
    <property type="match status" value="1"/>
</dbReference>
<evidence type="ECO:0000313" key="3">
    <source>
        <dbReference type="EMBL" id="GIE13425.1"/>
    </source>
</evidence>
<sequence>MSDRIVRRLVAGLVVVPLLLLAGCTTDSFAPQAVDLSCQGTAGGPVTLVVGARANSPRPVIPEPVAGLIREAAKRGAPIQAVRVDGAPNSVLNATFHTNARNEAARLRALSAFLADLGTAVERITAKVPEADVLEALAQAAHITQPGGTVVVLDSGLQTTGLIRFQDEGTFGAEPNEVVEYLKKSGALPELPGRAVLFAGLGNTAEPQPALTQNLRNRVADLWTAIATSGDASCVADLKTASTTGSIGGNVPVTVVPLPSQPTFKACGRTVLDDSSSVAFRPDTATFRDAAAARKTLGSLADVTRAGQQHLTLTGTTASVPGSGGNGVVLSRKRAEAVADVLKGMGVPASRITTVGGGNTSKFHIRDLDGKGNLIPAAVVRNRSVVIELSCA</sequence>
<dbReference type="Gene3D" id="3.30.1330.60">
    <property type="entry name" value="OmpA-like domain"/>
    <property type="match status" value="1"/>
</dbReference>
<dbReference type="InterPro" id="IPR036737">
    <property type="entry name" value="OmpA-like_sf"/>
</dbReference>
<protein>
    <recommendedName>
        <fullName evidence="2">OmpA-like domain-containing protein</fullName>
    </recommendedName>
</protein>
<gene>
    <name evidence="3" type="ORF">Afe05nite_52650</name>
</gene>
<evidence type="ECO:0000259" key="2">
    <source>
        <dbReference type="PROSITE" id="PS51123"/>
    </source>
</evidence>
<evidence type="ECO:0000313" key="4">
    <source>
        <dbReference type="Proteomes" id="UP000598174"/>
    </source>
</evidence>
<organism evidence="3 4">
    <name type="scientific">Paractinoplanes ferrugineus</name>
    <dbReference type="NCBI Taxonomy" id="113564"/>
    <lineage>
        <taxon>Bacteria</taxon>
        <taxon>Bacillati</taxon>
        <taxon>Actinomycetota</taxon>
        <taxon>Actinomycetes</taxon>
        <taxon>Micromonosporales</taxon>
        <taxon>Micromonosporaceae</taxon>
        <taxon>Paractinoplanes</taxon>
    </lineage>
</organism>
<feature type="domain" description="OmpA-like" evidence="2">
    <location>
        <begin position="267"/>
        <end position="392"/>
    </location>
</feature>
<dbReference type="PROSITE" id="PS51123">
    <property type="entry name" value="OMPA_2"/>
    <property type="match status" value="1"/>
</dbReference>
<comment type="caution">
    <text evidence="3">The sequence shown here is derived from an EMBL/GenBank/DDBJ whole genome shotgun (WGS) entry which is preliminary data.</text>
</comment>
<dbReference type="Proteomes" id="UP000598174">
    <property type="component" value="Unassembled WGS sequence"/>
</dbReference>
<dbReference type="EMBL" id="BOMM01000049">
    <property type="protein sequence ID" value="GIE13425.1"/>
    <property type="molecule type" value="Genomic_DNA"/>
</dbReference>
<dbReference type="AlphaFoldDB" id="A0A919MI89"/>
<dbReference type="SUPFAM" id="SSF103088">
    <property type="entry name" value="OmpA-like"/>
    <property type="match status" value="1"/>
</dbReference>